<dbReference type="PANTHER" id="PTHR45458:SF3">
    <property type="entry name" value="CHAIN DEHYDROGENASE (ATSC), PUTATIVE-RELATED"/>
    <property type="match status" value="1"/>
</dbReference>
<keyword evidence="3" id="KW-1185">Reference proteome</keyword>
<dbReference type="OMA" id="HHNVHVI"/>
<dbReference type="PROSITE" id="PS00061">
    <property type="entry name" value="ADH_SHORT"/>
    <property type="match status" value="1"/>
</dbReference>
<dbReference type="InterPro" id="IPR036291">
    <property type="entry name" value="NAD(P)-bd_dom_sf"/>
</dbReference>
<dbReference type="SUPFAM" id="SSF51735">
    <property type="entry name" value="NAD(P)-binding Rossmann-fold domains"/>
    <property type="match status" value="1"/>
</dbReference>
<proteinExistence type="predicted"/>
<dbReference type="Proteomes" id="UP000218811">
    <property type="component" value="Unassembled WGS sequence"/>
</dbReference>
<dbReference type="InterPro" id="IPR020904">
    <property type="entry name" value="Sc_DH/Rdtase_CS"/>
</dbReference>
<dbReference type="GO" id="GO:0016616">
    <property type="term" value="F:oxidoreductase activity, acting on the CH-OH group of donors, NAD or NADP as acceptor"/>
    <property type="evidence" value="ECO:0007669"/>
    <property type="project" value="TreeGrafter"/>
</dbReference>
<evidence type="ECO:0000256" key="1">
    <source>
        <dbReference type="ARBA" id="ARBA00022857"/>
    </source>
</evidence>
<dbReference type="Pfam" id="PF00106">
    <property type="entry name" value="adh_short"/>
    <property type="match status" value="1"/>
</dbReference>
<reference evidence="2 3" key="1">
    <citation type="journal article" date="2012" name="Science">
        <title>The Paleozoic origin of enzymatic lignin decomposition reconstructed from 31 fungal genomes.</title>
        <authorList>
            <person name="Floudas D."/>
            <person name="Binder M."/>
            <person name="Riley R."/>
            <person name="Barry K."/>
            <person name="Blanchette R.A."/>
            <person name="Henrissat B."/>
            <person name="Martinez A.T."/>
            <person name="Otillar R."/>
            <person name="Spatafora J.W."/>
            <person name="Yadav J.S."/>
            <person name="Aerts A."/>
            <person name="Benoit I."/>
            <person name="Boyd A."/>
            <person name="Carlson A."/>
            <person name="Copeland A."/>
            <person name="Coutinho P.M."/>
            <person name="de Vries R.P."/>
            <person name="Ferreira P."/>
            <person name="Findley K."/>
            <person name="Foster B."/>
            <person name="Gaskell J."/>
            <person name="Glotzer D."/>
            <person name="Gorecki P."/>
            <person name="Heitman J."/>
            <person name="Hesse C."/>
            <person name="Hori C."/>
            <person name="Igarashi K."/>
            <person name="Jurgens J.A."/>
            <person name="Kallen N."/>
            <person name="Kersten P."/>
            <person name="Kohler A."/>
            <person name="Kuees U."/>
            <person name="Kumar T.K.A."/>
            <person name="Kuo A."/>
            <person name="LaButti K."/>
            <person name="Larrondo L.F."/>
            <person name="Lindquist E."/>
            <person name="Ling A."/>
            <person name="Lombard V."/>
            <person name="Lucas S."/>
            <person name="Lundell T."/>
            <person name="Martin R."/>
            <person name="McLaughlin D.J."/>
            <person name="Morgenstern I."/>
            <person name="Morin E."/>
            <person name="Murat C."/>
            <person name="Nagy L.G."/>
            <person name="Nolan M."/>
            <person name="Ohm R.A."/>
            <person name="Patyshakuliyeva A."/>
            <person name="Rokas A."/>
            <person name="Ruiz-Duenas F.J."/>
            <person name="Sabat G."/>
            <person name="Salamov A."/>
            <person name="Samejima M."/>
            <person name="Schmutz J."/>
            <person name="Slot J.C."/>
            <person name="St John F."/>
            <person name="Stenlid J."/>
            <person name="Sun H."/>
            <person name="Sun S."/>
            <person name="Syed K."/>
            <person name="Tsang A."/>
            <person name="Wiebenga A."/>
            <person name="Young D."/>
            <person name="Pisabarro A."/>
            <person name="Eastwood D.C."/>
            <person name="Martin F."/>
            <person name="Cullen D."/>
            <person name="Grigoriev I.V."/>
            <person name="Hibbett D.S."/>
        </authorList>
    </citation>
    <scope>NUCLEOTIDE SEQUENCE [LARGE SCALE GENOMIC DNA]</scope>
    <source>
        <strain evidence="2 3">MD-104</strain>
    </source>
</reference>
<dbReference type="Gene3D" id="3.40.50.720">
    <property type="entry name" value="NAD(P)-binding Rossmann-like Domain"/>
    <property type="match status" value="1"/>
</dbReference>
<sequence>MPSYVVVGASRGIGLELVRQLTTSADNTVYAIVRSAADCPYLSALITGLSRDNGRVHVVEGDVADPRAMRAAAARVAALTSGVDVLIHNAARMDRESLYLALDDYDNDDALDADFIEAFKVNVLGAVHAINSFLPLLRQGATKKIVVMSMGGAERDVVWRTRLAGMCAYGVSKAGTNMVATKYSVQLEREGFTVVTVSPGMVDTSATTAREPSEFSKQKRNEVVQGIRKVVPGYMAHTPEEAVQNILKIIAQVGPADNGSFRM</sequence>
<evidence type="ECO:0000313" key="2">
    <source>
        <dbReference type="EMBL" id="PCH37030.1"/>
    </source>
</evidence>
<dbReference type="EMBL" id="KB467909">
    <property type="protein sequence ID" value="PCH37030.1"/>
    <property type="molecule type" value="Genomic_DNA"/>
</dbReference>
<dbReference type="AlphaFoldDB" id="A0A2H3J462"/>
<keyword evidence="1" id="KW-0521">NADP</keyword>
<organism evidence="2 3">
    <name type="scientific">Wolfiporia cocos (strain MD-104)</name>
    <name type="common">Brown rot fungus</name>
    <dbReference type="NCBI Taxonomy" id="742152"/>
    <lineage>
        <taxon>Eukaryota</taxon>
        <taxon>Fungi</taxon>
        <taxon>Dikarya</taxon>
        <taxon>Basidiomycota</taxon>
        <taxon>Agaricomycotina</taxon>
        <taxon>Agaricomycetes</taxon>
        <taxon>Polyporales</taxon>
        <taxon>Phaeolaceae</taxon>
        <taxon>Wolfiporia</taxon>
    </lineage>
</organism>
<accession>A0A2H3J462</accession>
<dbReference type="InterPro" id="IPR052184">
    <property type="entry name" value="SDR_enzymes"/>
</dbReference>
<dbReference type="OrthoDB" id="9876299at2759"/>
<protein>
    <submittedName>
        <fullName evidence="2">NAD(P)-binding protein</fullName>
    </submittedName>
</protein>
<gene>
    <name evidence="2" type="ORF">WOLCODRAFT_127992</name>
</gene>
<dbReference type="InterPro" id="IPR002347">
    <property type="entry name" value="SDR_fam"/>
</dbReference>
<name>A0A2H3J462_WOLCO</name>
<evidence type="ECO:0000313" key="3">
    <source>
        <dbReference type="Proteomes" id="UP000218811"/>
    </source>
</evidence>
<dbReference type="PRINTS" id="PR00081">
    <property type="entry name" value="GDHRDH"/>
</dbReference>
<dbReference type="PANTHER" id="PTHR45458">
    <property type="entry name" value="SHORT-CHAIN DEHYDROGENASE/REDUCTASE SDR"/>
    <property type="match status" value="1"/>
</dbReference>